<dbReference type="RefSeq" id="WP_094848655.1">
    <property type="nucleotide sequence ID" value="NZ_NEVJ01000003.1"/>
</dbReference>
<organism evidence="1 2">
    <name type="scientific">Bordetella genomosp. 9</name>
    <dbReference type="NCBI Taxonomy" id="1416803"/>
    <lineage>
        <taxon>Bacteria</taxon>
        <taxon>Pseudomonadati</taxon>
        <taxon>Pseudomonadota</taxon>
        <taxon>Betaproteobacteria</taxon>
        <taxon>Burkholderiales</taxon>
        <taxon>Alcaligenaceae</taxon>
        <taxon>Bordetella</taxon>
    </lineage>
</organism>
<gene>
    <name evidence="1" type="ORF">CAL26_21040</name>
</gene>
<protein>
    <submittedName>
        <fullName evidence="1">Uncharacterized protein</fullName>
    </submittedName>
</protein>
<proteinExistence type="predicted"/>
<sequence length="306" mass="32781">MEHKRIPGLVDVIKVDQPEGILQVARDGMVDRAFGAGKPLLNSLLVRRILGVLSYNGRRFPTMSARTAPGREIRQDALWEKLNAAAPDVRAAPADLEPLAAWVRGSNTDAAVGPLVQQVIGRLFNPTFEGGEHTWAAAQVIAASLAPGNALRNLRWKMTGKVTRAKALLASMVGGDLAGVHAVSVAIHNVVKGLGQMRGLYLDASVRRTLTPEMAGQRCLFAPSVVLRQATSRGSVAGCPYASGTLLLLELEKARQASGDDSMVFLANTWSRCPAEQWVPAMLEGVWRRATSDDATTDSFGACPRP</sequence>
<name>A0A261R5X6_9BORD</name>
<reference evidence="1" key="1">
    <citation type="submission" date="2017-05" db="EMBL/GenBank/DDBJ databases">
        <title>Complete and WGS of Bordetella genogroups.</title>
        <authorList>
            <person name="Spilker T."/>
            <person name="Lipuma J."/>
        </authorList>
    </citation>
    <scope>NUCLEOTIDE SEQUENCE</scope>
    <source>
        <strain evidence="1">AU21707</strain>
    </source>
</reference>
<evidence type="ECO:0000313" key="1">
    <source>
        <dbReference type="EMBL" id="OZI20042.1"/>
    </source>
</evidence>
<evidence type="ECO:0000313" key="2">
    <source>
        <dbReference type="Proteomes" id="UP000216857"/>
    </source>
</evidence>
<dbReference type="EMBL" id="NEVJ01000003">
    <property type="protein sequence ID" value="OZI20042.1"/>
    <property type="molecule type" value="Genomic_DNA"/>
</dbReference>
<comment type="caution">
    <text evidence="1">The sequence shown here is derived from an EMBL/GenBank/DDBJ whole genome shotgun (WGS) entry which is preliminary data.</text>
</comment>
<dbReference type="AlphaFoldDB" id="A0A261R5X6"/>
<keyword evidence="2" id="KW-1185">Reference proteome</keyword>
<dbReference type="Proteomes" id="UP000216857">
    <property type="component" value="Unassembled WGS sequence"/>
</dbReference>
<dbReference type="OrthoDB" id="115102at2"/>
<accession>A0A261R5X6</accession>